<keyword evidence="10 13" id="KW-0472">Membrane</keyword>
<dbReference type="Pfam" id="PF00175">
    <property type="entry name" value="NAD_binding_1"/>
    <property type="match status" value="1"/>
</dbReference>
<evidence type="ECO:0000256" key="3">
    <source>
        <dbReference type="ARBA" id="ARBA00006105"/>
    </source>
</evidence>
<dbReference type="EMBL" id="HG316463">
    <property type="protein sequence ID" value="CDF91140.1"/>
    <property type="molecule type" value="Genomic_DNA"/>
</dbReference>
<sequence>MTDIIEEPNILDEPFHGLYIPTGLFFAGIALMTYMSGETRLLFGLPLIIAFVGYRAYGAYGRKNSILTDTWTPLELQDKTVVSKNTAIYRFKLKSAVATLDLPPGHFLMARIKLDGVEEVRNYNPISPRYAPGYFDLMVKSYVDGKVSRYLAGLNPGETVDFRGPIGQFHYSANASRAIGLVAGGSGITPMLQILNEIVTSPEDMTKISLIYANNTENDILLKDELDELAATYPHFTVHYVLTQPPNQWKGYVGYVSEELMRRCLPAPSPDHRLVICGPEGMNALVLGLANKAGWSFSGGESAGDDQVFVF</sequence>
<dbReference type="InterPro" id="IPR001709">
    <property type="entry name" value="Flavoprot_Pyr_Nucl_cyt_Rdtase"/>
</dbReference>
<evidence type="ECO:0000259" key="14">
    <source>
        <dbReference type="PROSITE" id="PS51384"/>
    </source>
</evidence>
<evidence type="ECO:0000313" key="16">
    <source>
        <dbReference type="Proteomes" id="UP000019375"/>
    </source>
</evidence>
<feature type="binding site" evidence="11">
    <location>
        <position position="121"/>
    </location>
    <ligand>
        <name>FAD</name>
        <dbReference type="ChEBI" id="CHEBI:57692"/>
    </ligand>
</feature>
<dbReference type="InterPro" id="IPR017938">
    <property type="entry name" value="Riboflavin_synthase-like_b-brl"/>
</dbReference>
<feature type="binding site" evidence="11">
    <location>
        <position position="147"/>
    </location>
    <ligand>
        <name>FAD</name>
        <dbReference type="ChEBI" id="CHEBI:57692"/>
    </ligand>
</feature>
<feature type="binding site" evidence="11">
    <location>
        <position position="148"/>
    </location>
    <ligand>
        <name>FAD</name>
        <dbReference type="ChEBI" id="CHEBI:57692"/>
    </ligand>
</feature>
<dbReference type="EC" id="1.6.2.2" evidence="12"/>
<evidence type="ECO:0000256" key="13">
    <source>
        <dbReference type="SAM" id="Phobius"/>
    </source>
</evidence>
<dbReference type="PANTHER" id="PTHR19370:SF143">
    <property type="entry name" value="PLASMA MEMBRANE-ASSOCIATED COENZYME Q6 REDUCTASE PGA3"/>
    <property type="match status" value="1"/>
</dbReference>
<feature type="transmembrane region" description="Helical" evidence="13">
    <location>
        <begin position="41"/>
        <end position="60"/>
    </location>
</feature>
<keyword evidence="8 12" id="KW-0560">Oxidoreductase</keyword>
<evidence type="ECO:0000256" key="10">
    <source>
        <dbReference type="ARBA" id="ARBA00023136"/>
    </source>
</evidence>
<keyword evidence="4 11" id="KW-0285">Flavoprotein</keyword>
<comment type="subcellular location">
    <subcellularLocation>
        <location evidence="2">Membrane</location>
    </subcellularLocation>
</comment>
<protein>
    <recommendedName>
        <fullName evidence="12">NADH-cytochrome b5 reductase</fullName>
        <ecNumber evidence="12">1.6.2.2</ecNumber>
    </recommendedName>
</protein>
<evidence type="ECO:0000256" key="4">
    <source>
        <dbReference type="ARBA" id="ARBA00022630"/>
    </source>
</evidence>
<gene>
    <name evidence="15" type="ORF">BN860_00606g</name>
</gene>
<evidence type="ECO:0000256" key="6">
    <source>
        <dbReference type="ARBA" id="ARBA00022827"/>
    </source>
</evidence>
<dbReference type="InterPro" id="IPR001433">
    <property type="entry name" value="OxRdtase_FAD/NAD-bd"/>
</dbReference>
<keyword evidence="5 13" id="KW-0812">Transmembrane</keyword>
<dbReference type="AlphaFoldDB" id="A0A8J2T958"/>
<evidence type="ECO:0000256" key="8">
    <source>
        <dbReference type="ARBA" id="ARBA00023002"/>
    </source>
</evidence>
<feature type="binding site" evidence="11">
    <location>
        <position position="146"/>
    </location>
    <ligand>
        <name>FAD</name>
        <dbReference type="ChEBI" id="CHEBI:57692"/>
    </ligand>
</feature>
<dbReference type="OrthoDB" id="432685at2759"/>
<dbReference type="SUPFAM" id="SSF52343">
    <property type="entry name" value="Ferredoxin reductase-like, C-terminal NADP-linked domain"/>
    <property type="match status" value="1"/>
</dbReference>
<dbReference type="GO" id="GO:0090524">
    <property type="term" value="F:cytochrome-b5 reductase activity, acting on NADH"/>
    <property type="evidence" value="ECO:0007669"/>
    <property type="project" value="UniProtKB-EC"/>
</dbReference>
<proteinExistence type="inferred from homology"/>
<keyword evidence="6 11" id="KW-0274">FAD</keyword>
<feature type="domain" description="FAD-binding FR-type" evidence="14">
    <location>
        <begin position="69"/>
        <end position="172"/>
    </location>
</feature>
<evidence type="ECO:0000313" key="15">
    <source>
        <dbReference type="EMBL" id="CDF91140.1"/>
    </source>
</evidence>
<keyword evidence="16" id="KW-1185">Reference proteome</keyword>
<dbReference type="PRINTS" id="PR00371">
    <property type="entry name" value="FPNCR"/>
</dbReference>
<dbReference type="Pfam" id="PF00970">
    <property type="entry name" value="FAD_binding_6"/>
    <property type="match status" value="1"/>
</dbReference>
<feature type="binding site" evidence="11">
    <location>
        <position position="189"/>
    </location>
    <ligand>
        <name>FAD</name>
        <dbReference type="ChEBI" id="CHEBI:57692"/>
    </ligand>
</feature>
<comment type="catalytic activity">
    <reaction evidence="12">
        <text>2 Fe(III)-[cytochrome b5] + NADH = 2 Fe(II)-[cytochrome b5] + NAD(+) + H(+)</text>
        <dbReference type="Rhea" id="RHEA:46680"/>
        <dbReference type="Rhea" id="RHEA-COMP:10438"/>
        <dbReference type="Rhea" id="RHEA-COMP:10439"/>
        <dbReference type="ChEBI" id="CHEBI:15378"/>
        <dbReference type="ChEBI" id="CHEBI:29033"/>
        <dbReference type="ChEBI" id="CHEBI:29034"/>
        <dbReference type="ChEBI" id="CHEBI:57540"/>
        <dbReference type="ChEBI" id="CHEBI:57945"/>
        <dbReference type="EC" id="1.6.2.2"/>
    </reaction>
</comment>
<dbReference type="GO" id="GO:0006696">
    <property type="term" value="P:ergosterol biosynthetic process"/>
    <property type="evidence" value="ECO:0007669"/>
    <property type="project" value="TreeGrafter"/>
</dbReference>
<dbReference type="InterPro" id="IPR017927">
    <property type="entry name" value="FAD-bd_FR_type"/>
</dbReference>
<evidence type="ECO:0000256" key="7">
    <source>
        <dbReference type="ARBA" id="ARBA00022989"/>
    </source>
</evidence>
<dbReference type="InterPro" id="IPR039261">
    <property type="entry name" value="FNR_nucleotide-bd"/>
</dbReference>
<dbReference type="GO" id="GO:0016020">
    <property type="term" value="C:membrane"/>
    <property type="evidence" value="ECO:0007669"/>
    <property type="project" value="UniProtKB-SubCell"/>
</dbReference>
<evidence type="ECO:0000256" key="2">
    <source>
        <dbReference type="ARBA" id="ARBA00004370"/>
    </source>
</evidence>
<evidence type="ECO:0000256" key="9">
    <source>
        <dbReference type="ARBA" id="ARBA00023027"/>
    </source>
</evidence>
<dbReference type="SUPFAM" id="SSF63380">
    <property type="entry name" value="Riboflavin synthase domain-like"/>
    <property type="match status" value="1"/>
</dbReference>
<dbReference type="PROSITE" id="PS51384">
    <property type="entry name" value="FAD_FR"/>
    <property type="match status" value="1"/>
</dbReference>
<keyword evidence="7 13" id="KW-1133">Transmembrane helix</keyword>
<dbReference type="PANTHER" id="PTHR19370">
    <property type="entry name" value="NADH-CYTOCHROME B5 REDUCTASE"/>
    <property type="match status" value="1"/>
</dbReference>
<feature type="transmembrane region" description="Helical" evidence="13">
    <location>
        <begin position="16"/>
        <end position="34"/>
    </location>
</feature>
<evidence type="ECO:0000256" key="1">
    <source>
        <dbReference type="ARBA" id="ARBA00001974"/>
    </source>
</evidence>
<dbReference type="CDD" id="cd06183">
    <property type="entry name" value="cyt_b5_reduct_like"/>
    <property type="match status" value="1"/>
</dbReference>
<feature type="binding site" evidence="11">
    <location>
        <position position="123"/>
    </location>
    <ligand>
        <name>FAD</name>
        <dbReference type="ChEBI" id="CHEBI:57692"/>
    </ligand>
</feature>
<evidence type="ECO:0000256" key="12">
    <source>
        <dbReference type="RuleBase" id="RU361226"/>
    </source>
</evidence>
<evidence type="ECO:0000256" key="11">
    <source>
        <dbReference type="PIRSR" id="PIRSR601834-1"/>
    </source>
</evidence>
<comment type="similarity">
    <text evidence="3 12">Belongs to the flavoprotein pyridine nucleotide cytochrome reductase family.</text>
</comment>
<dbReference type="InterPro" id="IPR001834">
    <property type="entry name" value="CBR-like"/>
</dbReference>
<accession>A0A8J2T958</accession>
<feature type="binding site" evidence="11">
    <location>
        <position position="140"/>
    </location>
    <ligand>
        <name>FAD</name>
        <dbReference type="ChEBI" id="CHEBI:57692"/>
    </ligand>
</feature>
<organism evidence="15 16">
    <name type="scientific">Zygosaccharomyces bailii (strain CLIB 213 / ATCC 58445 / CBS 680 / BCRC 21525 / NBRC 1098 / NCYC 1416 / NRRL Y-2227)</name>
    <dbReference type="NCBI Taxonomy" id="1333698"/>
    <lineage>
        <taxon>Eukaryota</taxon>
        <taxon>Fungi</taxon>
        <taxon>Dikarya</taxon>
        <taxon>Ascomycota</taxon>
        <taxon>Saccharomycotina</taxon>
        <taxon>Saccharomycetes</taxon>
        <taxon>Saccharomycetales</taxon>
        <taxon>Saccharomycetaceae</taxon>
        <taxon>Zygosaccharomyces</taxon>
    </lineage>
</organism>
<dbReference type="FunFam" id="2.40.30.10:FF:000069">
    <property type="entry name" value="NADH-cytochrome b5 reductase"/>
    <property type="match status" value="1"/>
</dbReference>
<name>A0A8J2T958_ZYGB2</name>
<dbReference type="Proteomes" id="UP000019375">
    <property type="component" value="Unassembled WGS sequence"/>
</dbReference>
<keyword evidence="9 12" id="KW-0520">NAD</keyword>
<reference evidence="16" key="1">
    <citation type="journal article" date="2013" name="Genome Announc.">
        <title>Genome sequence of the food spoilage yeast Zygosaccharomyces bailii CLIB 213(T).</title>
        <authorList>
            <person name="Galeote V."/>
            <person name="Bigey F."/>
            <person name="Devillers H."/>
            <person name="Neuveglise C."/>
            <person name="Dequin S."/>
        </authorList>
    </citation>
    <scope>NUCLEOTIDE SEQUENCE [LARGE SCALE GENOMIC DNA]</scope>
    <source>
        <strain evidence="16">CLIB 213 / ATCC 58445 / CBS 680 / CCRC 21525 / NBRC 1098 / NCYC 1416 / NRRL Y-2227</strain>
    </source>
</reference>
<dbReference type="PRINTS" id="PR00406">
    <property type="entry name" value="CYTB5RDTASE"/>
</dbReference>
<dbReference type="Gene3D" id="3.40.50.80">
    <property type="entry name" value="Nucleotide-binding domain of ferredoxin-NADP reductase (FNR) module"/>
    <property type="match status" value="1"/>
</dbReference>
<comment type="cofactor">
    <cofactor evidence="1 11 12">
        <name>FAD</name>
        <dbReference type="ChEBI" id="CHEBI:57692"/>
    </cofactor>
</comment>
<dbReference type="FunFam" id="3.40.50.80:FF:000009">
    <property type="entry name" value="NADH-cytochrome b5 reductase"/>
    <property type="match status" value="1"/>
</dbReference>
<evidence type="ECO:0000256" key="5">
    <source>
        <dbReference type="ARBA" id="ARBA00022692"/>
    </source>
</evidence>
<dbReference type="InterPro" id="IPR008333">
    <property type="entry name" value="Cbr1-like_FAD-bd_dom"/>
</dbReference>
<dbReference type="Gene3D" id="2.40.30.10">
    <property type="entry name" value="Translation factors"/>
    <property type="match status" value="1"/>
</dbReference>